<dbReference type="AlphaFoldDB" id="E6XD22"/>
<dbReference type="OrthoDB" id="6376028at2"/>
<dbReference type="KEGG" id="cao:Celal_3965"/>
<dbReference type="Proteomes" id="UP000008634">
    <property type="component" value="Chromosome"/>
</dbReference>
<dbReference type="eggNOG" id="COG5434">
    <property type="taxonomic scope" value="Bacteria"/>
</dbReference>
<sequence>MKVHVKSIYLASIALFAIGCSKNVEETQDLNEAAISDDLTVLKVAASRFYTAPNAAVRNNKKNLVSDYGVNNTDTNDDSAKLDLAIKELSNSDGGVLTIPKGTYYFNKIRMRSNVHLEIEKGTVIYPTKGLAPAQNHRIFDFANKTEDKIENASITGKGGKFIVDLRGNTSKNLIVADVGNVNNFKISDFSIKDEKTVFASVLISFTDNGSNAWPHNGIIENISQTNAHTGYGLIQAYAADNVLFNNLKCTGGVTLRLETDNLAMKTANKGGVRDIFASKIKNTSGLTPVMFSPHFMENGKVTIDDVTAIGCAYAVRVEHGFIEIFDKQNRASGEAYKNYIEGILGAGSVSELYKRNNGRTWAVRIDNDFSEAAYNHSNPAVNGIKPGNFNNSTVSNVKVTYKNTGAKLKHLFLPYLPCSEWSKVCKPGPSGFEYNGPSLGVTIDNTKRDNSLGNYNVNVTTSNVSGFPNNHILNVKYNTTKVCTNGIGTITSCN</sequence>
<accession>E6XD22</accession>
<protein>
    <recommendedName>
        <fullName evidence="1">Rhamnogalacturonase A/B/Epimerase-like pectate lyase domain-containing protein</fullName>
    </recommendedName>
</protein>
<dbReference type="Gene3D" id="2.160.20.10">
    <property type="entry name" value="Single-stranded right-handed beta-helix, Pectin lyase-like"/>
    <property type="match status" value="1"/>
</dbReference>
<dbReference type="InterPro" id="IPR012334">
    <property type="entry name" value="Pectin_lyas_fold"/>
</dbReference>
<dbReference type="PROSITE" id="PS51257">
    <property type="entry name" value="PROKAR_LIPOPROTEIN"/>
    <property type="match status" value="1"/>
</dbReference>
<dbReference type="HOGENOM" id="CLU_555168_0_0_10"/>
<evidence type="ECO:0000313" key="3">
    <source>
        <dbReference type="Proteomes" id="UP000008634"/>
    </source>
</evidence>
<dbReference type="RefSeq" id="WP_013552658.1">
    <property type="nucleotide sequence ID" value="NC_014934.1"/>
</dbReference>
<dbReference type="SMR" id="E6XD22"/>
<dbReference type="EMBL" id="CP002453">
    <property type="protein sequence ID" value="ADV51209.1"/>
    <property type="molecule type" value="Genomic_DNA"/>
</dbReference>
<gene>
    <name evidence="2" type="ordered locus">Celal_3965</name>
</gene>
<dbReference type="InterPro" id="IPR024535">
    <property type="entry name" value="RHGA/B-epi-like_pectate_lyase"/>
</dbReference>
<organism evidence="2 3">
    <name type="scientific">Cellulophaga algicola (strain DSM 14237 / IC166 / ACAM 630)</name>
    <dbReference type="NCBI Taxonomy" id="688270"/>
    <lineage>
        <taxon>Bacteria</taxon>
        <taxon>Pseudomonadati</taxon>
        <taxon>Bacteroidota</taxon>
        <taxon>Flavobacteriia</taxon>
        <taxon>Flavobacteriales</taxon>
        <taxon>Flavobacteriaceae</taxon>
        <taxon>Cellulophaga</taxon>
    </lineage>
</organism>
<evidence type="ECO:0000259" key="1">
    <source>
        <dbReference type="Pfam" id="PF12708"/>
    </source>
</evidence>
<dbReference type="InterPro" id="IPR011050">
    <property type="entry name" value="Pectin_lyase_fold/virulence"/>
</dbReference>
<reference evidence="2 3" key="1">
    <citation type="journal article" date="2010" name="Stand. Genomic Sci.">
        <title>Complete genome sequence of Cellulophaga algicola type strain (IC166).</title>
        <authorList>
            <person name="Abt B."/>
            <person name="Lu M."/>
            <person name="Misra M."/>
            <person name="Han C."/>
            <person name="Nolan M."/>
            <person name="Lucas S."/>
            <person name="Hammon N."/>
            <person name="Deshpande S."/>
            <person name="Cheng J.F."/>
            <person name="Tapia R."/>
            <person name="Goodwin L."/>
            <person name="Pitluck S."/>
            <person name="Liolios K."/>
            <person name="Pagani I."/>
            <person name="Ivanova N."/>
            <person name="Mavromatis K."/>
            <person name="Ovchinikova G."/>
            <person name="Pati A."/>
            <person name="Chen A."/>
            <person name="Palaniappan K."/>
            <person name="Land M."/>
            <person name="Hauser L."/>
            <person name="Chang Y.J."/>
            <person name="Jeffries C.D."/>
            <person name="Detter J.C."/>
            <person name="Brambilla E."/>
            <person name="Rohde M."/>
            <person name="Tindall B.J."/>
            <person name="Goker M."/>
            <person name="Woyke T."/>
            <person name="Bristow J."/>
            <person name="Eisen J.A."/>
            <person name="Markowitz V."/>
            <person name="Hugenholtz P."/>
            <person name="Kyrpides N.C."/>
            <person name="Klenk H.P."/>
            <person name="Lapidus A."/>
        </authorList>
    </citation>
    <scope>NUCLEOTIDE SEQUENCE [LARGE SCALE GENOMIC DNA]</scope>
    <source>
        <strain evidence="3">DSM 14237 / IC166 / ACAM 630</strain>
    </source>
</reference>
<proteinExistence type="predicted"/>
<dbReference type="SUPFAM" id="SSF51126">
    <property type="entry name" value="Pectin lyase-like"/>
    <property type="match status" value="1"/>
</dbReference>
<evidence type="ECO:0000313" key="2">
    <source>
        <dbReference type="EMBL" id="ADV51209.1"/>
    </source>
</evidence>
<feature type="domain" description="Rhamnogalacturonase A/B/Epimerase-like pectate lyase" evidence="1">
    <location>
        <begin position="65"/>
        <end position="256"/>
    </location>
</feature>
<name>E6XD22_CELAD</name>
<keyword evidence="3" id="KW-1185">Reference proteome</keyword>
<dbReference type="Pfam" id="PF12708">
    <property type="entry name" value="Pect-lyase_RHGA_epim"/>
    <property type="match status" value="1"/>
</dbReference>